<keyword evidence="1" id="KW-0808">Transferase</keyword>
<organism evidence="2 3">
    <name type="scientific">Necator americanus</name>
    <name type="common">Human hookworm</name>
    <dbReference type="NCBI Taxonomy" id="51031"/>
    <lineage>
        <taxon>Eukaryota</taxon>
        <taxon>Metazoa</taxon>
        <taxon>Ecdysozoa</taxon>
        <taxon>Nematoda</taxon>
        <taxon>Chromadorea</taxon>
        <taxon>Rhabditida</taxon>
        <taxon>Rhabditina</taxon>
        <taxon>Rhabditomorpha</taxon>
        <taxon>Strongyloidea</taxon>
        <taxon>Ancylostomatidae</taxon>
        <taxon>Bunostominae</taxon>
        <taxon>Necator</taxon>
    </lineage>
</organism>
<dbReference type="OrthoDB" id="5835829at2759"/>
<sequence length="322" mass="37244">MRRKTLKRKKKQKFLKREVDEERNERNVCRNVNKRCHGKEQPCAGPTPIYTFEGVKMPNAGVPFEFSPKNDDFCDDQKTGDMLETVDKVFWFLEMEPELYVTPHRVGLDYLHHSRKDEIFQKVMSTPFDLVIVDELFATAQGAMALNLRKTFGTKVATFSTTGSVKEGICSDTAMLFLPFFADQPRNALFARELGVAEFMYKKNITVDELSYKIHKVLDDSNYGQRIRKSVDFLQNYVPTADTVLTESNTQNSCWAWDPGVAELVYKKGKTLKGRKKMTFYDRGKLGMIGPRTLNCYLIARKKKVGEYEDETETSWRRKTVK</sequence>
<dbReference type="AlphaFoldDB" id="W2TPW1"/>
<gene>
    <name evidence="2" type="ORF">NECAME_07256</name>
</gene>
<reference evidence="3" key="1">
    <citation type="journal article" date="2014" name="Nat. Genet.">
        <title>Genome of the human hookworm Necator americanus.</title>
        <authorList>
            <person name="Tang Y.T."/>
            <person name="Gao X."/>
            <person name="Rosa B.A."/>
            <person name="Abubucker S."/>
            <person name="Hallsworth-Pepin K."/>
            <person name="Martin J."/>
            <person name="Tyagi R."/>
            <person name="Heizer E."/>
            <person name="Zhang X."/>
            <person name="Bhonagiri-Palsikar V."/>
            <person name="Minx P."/>
            <person name="Warren W.C."/>
            <person name="Wang Q."/>
            <person name="Zhan B."/>
            <person name="Hotez P.J."/>
            <person name="Sternberg P.W."/>
            <person name="Dougall A."/>
            <person name="Gaze S.T."/>
            <person name="Mulvenna J."/>
            <person name="Sotillo J."/>
            <person name="Ranganathan S."/>
            <person name="Rabelo E.M."/>
            <person name="Wilson R.K."/>
            <person name="Felgner P.L."/>
            <person name="Bethony J."/>
            <person name="Hawdon J.M."/>
            <person name="Gasser R.B."/>
            <person name="Loukas A."/>
            <person name="Mitreva M."/>
        </authorList>
    </citation>
    <scope>NUCLEOTIDE SEQUENCE [LARGE SCALE GENOMIC DNA]</scope>
</reference>
<evidence type="ECO:0000313" key="3">
    <source>
        <dbReference type="Proteomes" id="UP000053676"/>
    </source>
</evidence>
<dbReference type="Gene3D" id="3.40.50.2000">
    <property type="entry name" value="Glycogen Phosphorylase B"/>
    <property type="match status" value="1"/>
</dbReference>
<evidence type="ECO:0000256" key="1">
    <source>
        <dbReference type="ARBA" id="ARBA00022679"/>
    </source>
</evidence>
<name>W2TPW1_NECAM</name>
<accession>W2TPW1</accession>
<protein>
    <submittedName>
        <fullName evidence="2">Uncharacterized protein</fullName>
    </submittedName>
</protein>
<dbReference type="Pfam" id="PF00201">
    <property type="entry name" value="UDPGT"/>
    <property type="match status" value="1"/>
</dbReference>
<dbReference type="Proteomes" id="UP000053676">
    <property type="component" value="Unassembled WGS sequence"/>
</dbReference>
<dbReference type="InterPro" id="IPR002213">
    <property type="entry name" value="UDP_glucos_trans"/>
</dbReference>
<proteinExistence type="predicted"/>
<dbReference type="SUPFAM" id="SSF53756">
    <property type="entry name" value="UDP-Glycosyltransferase/glycogen phosphorylase"/>
    <property type="match status" value="1"/>
</dbReference>
<evidence type="ECO:0000313" key="2">
    <source>
        <dbReference type="EMBL" id="ETN83714.1"/>
    </source>
</evidence>
<dbReference type="EMBL" id="KI658116">
    <property type="protein sequence ID" value="ETN83714.1"/>
    <property type="molecule type" value="Genomic_DNA"/>
</dbReference>
<dbReference type="GO" id="GO:0008194">
    <property type="term" value="F:UDP-glycosyltransferase activity"/>
    <property type="evidence" value="ECO:0007669"/>
    <property type="project" value="InterPro"/>
</dbReference>
<dbReference type="KEGG" id="nai:NECAME_07256"/>
<keyword evidence="3" id="KW-1185">Reference proteome</keyword>